<dbReference type="InterPro" id="IPR016177">
    <property type="entry name" value="DNA-bd_dom_sf"/>
</dbReference>
<reference evidence="6" key="1">
    <citation type="submission" date="2017-02" db="EMBL/GenBank/DDBJ databases">
        <authorList>
            <person name="Varghese N."/>
            <person name="Submissions S."/>
        </authorList>
    </citation>
    <scope>NUCLEOTIDE SEQUENCE [LARGE SCALE GENOMIC DNA]</scope>
    <source>
        <strain evidence="6">R11H</strain>
    </source>
</reference>
<dbReference type="EMBL" id="FUYP01000011">
    <property type="protein sequence ID" value="SKB63356.1"/>
    <property type="molecule type" value="Genomic_DNA"/>
</dbReference>
<evidence type="ECO:0000256" key="3">
    <source>
        <dbReference type="ARBA" id="ARBA00023163"/>
    </source>
</evidence>
<keyword evidence="6" id="KW-1185">Reference proteome</keyword>
<dbReference type="Gene3D" id="3.30.730.10">
    <property type="entry name" value="AP2/ERF domain"/>
    <property type="match status" value="1"/>
</dbReference>
<gene>
    <name evidence="5" type="ORF">SAMN06295937_1011151</name>
</gene>
<evidence type="ECO:0000259" key="4">
    <source>
        <dbReference type="PROSITE" id="PS51032"/>
    </source>
</evidence>
<name>A0A1T5CVJ1_9SPHN</name>
<evidence type="ECO:0000256" key="2">
    <source>
        <dbReference type="ARBA" id="ARBA00023125"/>
    </source>
</evidence>
<keyword evidence="3" id="KW-0804">Transcription</keyword>
<evidence type="ECO:0000313" key="5">
    <source>
        <dbReference type="EMBL" id="SKB63356.1"/>
    </source>
</evidence>
<evidence type="ECO:0000313" key="6">
    <source>
        <dbReference type="Proteomes" id="UP000190044"/>
    </source>
</evidence>
<dbReference type="InterPro" id="IPR036955">
    <property type="entry name" value="AP2/ERF_dom_sf"/>
</dbReference>
<dbReference type="Proteomes" id="UP000190044">
    <property type="component" value="Unassembled WGS sequence"/>
</dbReference>
<sequence length="207" mass="23466">MADFQNDRSLLDALIECIEKDIDSSELVQNYHDLRRGYRFTPDGPEIPLTRGYWSKISPEDLEAVVQHKWFAVGDDTRAHPVTARAKIDGRAVQLGRFVLGLGAGDPLIADHVNYDTLDNRRCNLRAVTKTESAQHRRAWSRKLKAGPTSKHKGVYWRPDNGLWRAVIKFQGQPISLGQFADEDDAARAYDSAARRYHGQFAELNYG</sequence>
<dbReference type="AlphaFoldDB" id="A0A1T5CVJ1"/>
<dbReference type="RefSeq" id="WP_176141573.1">
    <property type="nucleotide sequence ID" value="NZ_FUYP01000011.1"/>
</dbReference>
<dbReference type="PROSITE" id="PS51032">
    <property type="entry name" value="AP2_ERF"/>
    <property type="match status" value="1"/>
</dbReference>
<dbReference type="GO" id="GO:0003700">
    <property type="term" value="F:DNA-binding transcription factor activity"/>
    <property type="evidence" value="ECO:0007669"/>
    <property type="project" value="InterPro"/>
</dbReference>
<keyword evidence="1" id="KW-0805">Transcription regulation</keyword>
<organism evidence="5 6">
    <name type="scientific">Sphingopyxis flava</name>
    <dbReference type="NCBI Taxonomy" id="1507287"/>
    <lineage>
        <taxon>Bacteria</taxon>
        <taxon>Pseudomonadati</taxon>
        <taxon>Pseudomonadota</taxon>
        <taxon>Alphaproteobacteria</taxon>
        <taxon>Sphingomonadales</taxon>
        <taxon>Sphingomonadaceae</taxon>
        <taxon>Sphingopyxis</taxon>
    </lineage>
</organism>
<dbReference type="SMART" id="SM00380">
    <property type="entry name" value="AP2"/>
    <property type="match status" value="1"/>
</dbReference>
<dbReference type="GO" id="GO:0003677">
    <property type="term" value="F:DNA binding"/>
    <property type="evidence" value="ECO:0007669"/>
    <property type="project" value="UniProtKB-KW"/>
</dbReference>
<feature type="domain" description="AP2/ERF" evidence="4">
    <location>
        <begin position="151"/>
        <end position="207"/>
    </location>
</feature>
<keyword evidence="2" id="KW-0238">DNA-binding</keyword>
<proteinExistence type="predicted"/>
<evidence type="ECO:0000256" key="1">
    <source>
        <dbReference type="ARBA" id="ARBA00023015"/>
    </source>
</evidence>
<dbReference type="InterPro" id="IPR001471">
    <property type="entry name" value="AP2/ERF_dom"/>
</dbReference>
<accession>A0A1T5CVJ1</accession>
<dbReference type="SUPFAM" id="SSF54171">
    <property type="entry name" value="DNA-binding domain"/>
    <property type="match status" value="1"/>
</dbReference>
<protein>
    <submittedName>
        <fullName evidence="5">AP2 domain-containing protein</fullName>
    </submittedName>
</protein>